<keyword evidence="2" id="KW-1185">Reference proteome</keyword>
<dbReference type="EMBL" id="BSXW01012420">
    <property type="protein sequence ID" value="GMF64585.1"/>
    <property type="molecule type" value="Genomic_DNA"/>
</dbReference>
<proteinExistence type="predicted"/>
<reference evidence="1" key="1">
    <citation type="submission" date="2023-04" db="EMBL/GenBank/DDBJ databases">
        <title>Phytophthora lilii NBRC 32176.</title>
        <authorList>
            <person name="Ichikawa N."/>
            <person name="Sato H."/>
            <person name="Tonouchi N."/>
        </authorList>
    </citation>
    <scope>NUCLEOTIDE SEQUENCE</scope>
    <source>
        <strain evidence="1">NBRC 32176</strain>
    </source>
</reference>
<name>A0A9W6YHL6_9STRA</name>
<organism evidence="1 2">
    <name type="scientific">Phytophthora lilii</name>
    <dbReference type="NCBI Taxonomy" id="2077276"/>
    <lineage>
        <taxon>Eukaryota</taxon>
        <taxon>Sar</taxon>
        <taxon>Stramenopiles</taxon>
        <taxon>Oomycota</taxon>
        <taxon>Peronosporomycetes</taxon>
        <taxon>Peronosporales</taxon>
        <taxon>Peronosporaceae</taxon>
        <taxon>Phytophthora</taxon>
    </lineage>
</organism>
<protein>
    <submittedName>
        <fullName evidence="1">Unnamed protein product</fullName>
    </submittedName>
</protein>
<dbReference type="AlphaFoldDB" id="A0A9W6YHL6"/>
<gene>
    <name evidence="1" type="ORF">Plil01_001736900</name>
</gene>
<dbReference type="Proteomes" id="UP001165083">
    <property type="component" value="Unassembled WGS sequence"/>
</dbReference>
<accession>A0A9W6YHL6</accession>
<sequence>MDTGVCGVKRTRPNSACIVDKQESLGDIGVSFSKKKIREHAQRIDFEPKAIASEMMAEAMIERNDLQQVKVVHKIFSAAAANADHAEFNGSSTWTSCLRK</sequence>
<comment type="caution">
    <text evidence="1">The sequence shown here is derived from an EMBL/GenBank/DDBJ whole genome shotgun (WGS) entry which is preliminary data.</text>
</comment>
<evidence type="ECO:0000313" key="1">
    <source>
        <dbReference type="EMBL" id="GMF64585.1"/>
    </source>
</evidence>
<evidence type="ECO:0000313" key="2">
    <source>
        <dbReference type="Proteomes" id="UP001165083"/>
    </source>
</evidence>